<sequence>MSDVPYFISDSRDPSRSSWSDDEDWNAGEGSNLDIGNGELVGRVPVIETSEVPADGISHAWTDITYTSYEGEWSIEEAAPTSSEFRIEMEVTQNGGHNGDESVKVEMGLRMKDADGLTTDTLSTSVTFGGSTSAG</sequence>
<gene>
    <name evidence="2" type="ORF">ACFR9T_06955</name>
</gene>
<evidence type="ECO:0000313" key="2">
    <source>
        <dbReference type="EMBL" id="MFD1570328.1"/>
    </source>
</evidence>
<evidence type="ECO:0000313" key="3">
    <source>
        <dbReference type="Proteomes" id="UP001597185"/>
    </source>
</evidence>
<feature type="non-terminal residue" evidence="2">
    <location>
        <position position="135"/>
    </location>
</feature>
<dbReference type="Proteomes" id="UP001597185">
    <property type="component" value="Unassembled WGS sequence"/>
</dbReference>
<feature type="region of interest" description="Disordered" evidence="1">
    <location>
        <begin position="1"/>
        <end position="38"/>
    </location>
</feature>
<dbReference type="EMBL" id="JBHUDB010000002">
    <property type="protein sequence ID" value="MFD1570328.1"/>
    <property type="molecule type" value="Genomic_DNA"/>
</dbReference>
<organism evidence="2 3">
    <name type="scientific">Halorubrum laminariae</name>
    <dbReference type="NCBI Taxonomy" id="1433523"/>
    <lineage>
        <taxon>Archaea</taxon>
        <taxon>Methanobacteriati</taxon>
        <taxon>Methanobacteriota</taxon>
        <taxon>Stenosarchaea group</taxon>
        <taxon>Halobacteria</taxon>
        <taxon>Halobacteriales</taxon>
        <taxon>Haloferacaceae</taxon>
        <taxon>Halorubrum</taxon>
    </lineage>
</organism>
<proteinExistence type="predicted"/>
<reference evidence="2 3" key="1">
    <citation type="journal article" date="2019" name="Int. J. Syst. Evol. Microbiol.">
        <title>The Global Catalogue of Microorganisms (GCM) 10K type strain sequencing project: providing services to taxonomists for standard genome sequencing and annotation.</title>
        <authorList>
            <consortium name="The Broad Institute Genomics Platform"/>
            <consortium name="The Broad Institute Genome Sequencing Center for Infectious Disease"/>
            <person name="Wu L."/>
            <person name="Ma J."/>
        </authorList>
    </citation>
    <scope>NUCLEOTIDE SEQUENCE [LARGE SCALE GENOMIC DNA]</scope>
    <source>
        <strain evidence="2 3">CGMCC 1.12689</strain>
    </source>
</reference>
<name>A0ABD6C1L6_9EURY</name>
<keyword evidence="3" id="KW-1185">Reference proteome</keyword>
<accession>A0ABD6C1L6</accession>
<comment type="caution">
    <text evidence="2">The sequence shown here is derived from an EMBL/GenBank/DDBJ whole genome shotgun (WGS) entry which is preliminary data.</text>
</comment>
<protein>
    <submittedName>
        <fullName evidence="2">Uncharacterized protein</fullName>
    </submittedName>
</protein>
<evidence type="ECO:0000256" key="1">
    <source>
        <dbReference type="SAM" id="MobiDB-lite"/>
    </source>
</evidence>
<dbReference type="RefSeq" id="WP_379811949.1">
    <property type="nucleotide sequence ID" value="NZ_JBHUDB010000002.1"/>
</dbReference>
<dbReference type="AlphaFoldDB" id="A0ABD6C1L6"/>